<evidence type="ECO:0000313" key="3">
    <source>
        <dbReference type="Proteomes" id="UP000295334"/>
    </source>
</evidence>
<dbReference type="OrthoDB" id="653675at2"/>
<dbReference type="Proteomes" id="UP000295334">
    <property type="component" value="Unassembled WGS sequence"/>
</dbReference>
<sequence length="415" mass="43768">MKKLLLIMTLLSATIVAGAQRVYFVYLQTDNGAPFYVRIGEKVHSASAAGYAILSNLKDSSYVLQVGFPGQTAESRFPVTVGHEDRGFVLKQVGGAWNLFDLQQLTLIPALAATGPTDAENEALLAAADPFMRMLVQATDDMSLLHGGPSAPAPSTIAQLPARDTGMTSDNTTVTSAIMPPPVKPVAATPVNTVMAAGAQVAAQKLASADTVPAAVVPAEPAFVRSQVTRRSESSTTEGFGLVFIDRQEGGSDTIRLLIPNPKVTAAAPVPVDTVLVSAGRAADADTVLVATAAAKTDTILVARPVTETKTAATTPAVTDCKSIADEKDMARLRRNMAAASDDAERLSIARKTFKGRCFSTAQVRELGGLFGAELPKYNFFEAAQGHLTDPAQFTTLGAELKDPYFSKRFQQLAK</sequence>
<dbReference type="RefSeq" id="WP_131446923.1">
    <property type="nucleotide sequence ID" value="NZ_SJZI01000004.1"/>
</dbReference>
<evidence type="ECO:0000313" key="2">
    <source>
        <dbReference type="EMBL" id="TCJ18589.1"/>
    </source>
</evidence>
<evidence type="ECO:0000256" key="1">
    <source>
        <dbReference type="SAM" id="SignalP"/>
    </source>
</evidence>
<evidence type="ECO:0008006" key="4">
    <source>
        <dbReference type="Google" id="ProtNLM"/>
    </source>
</evidence>
<keyword evidence="3" id="KW-1185">Reference proteome</keyword>
<dbReference type="AlphaFoldDB" id="A0A4R1BMD9"/>
<comment type="caution">
    <text evidence="2">The sequence shown here is derived from an EMBL/GenBank/DDBJ whole genome shotgun (WGS) entry which is preliminary data.</text>
</comment>
<organism evidence="2 3">
    <name type="scientific">Flaviaesturariibacter flavus</name>
    <dbReference type="NCBI Taxonomy" id="2502780"/>
    <lineage>
        <taxon>Bacteria</taxon>
        <taxon>Pseudomonadati</taxon>
        <taxon>Bacteroidota</taxon>
        <taxon>Chitinophagia</taxon>
        <taxon>Chitinophagales</taxon>
        <taxon>Chitinophagaceae</taxon>
        <taxon>Flaviaestuariibacter</taxon>
    </lineage>
</organism>
<name>A0A4R1BMD9_9BACT</name>
<dbReference type="EMBL" id="SJZI01000004">
    <property type="protein sequence ID" value="TCJ18589.1"/>
    <property type="molecule type" value="Genomic_DNA"/>
</dbReference>
<reference evidence="2 3" key="1">
    <citation type="submission" date="2019-03" db="EMBL/GenBank/DDBJ databases">
        <authorList>
            <person name="Kim M.K.M."/>
        </authorList>
    </citation>
    <scope>NUCLEOTIDE SEQUENCE [LARGE SCALE GENOMIC DNA]</scope>
    <source>
        <strain evidence="2 3">17J68-12</strain>
    </source>
</reference>
<feature type="chain" id="PRO_5020719801" description="DUF4476 domain-containing protein" evidence="1">
    <location>
        <begin position="20"/>
        <end position="415"/>
    </location>
</feature>
<keyword evidence="1" id="KW-0732">Signal</keyword>
<proteinExistence type="predicted"/>
<gene>
    <name evidence="2" type="ORF">EPD60_03550</name>
</gene>
<accession>A0A4R1BMD9</accession>
<feature type="signal peptide" evidence="1">
    <location>
        <begin position="1"/>
        <end position="19"/>
    </location>
</feature>
<protein>
    <recommendedName>
        <fullName evidence="4">DUF4476 domain-containing protein</fullName>
    </recommendedName>
</protein>